<sequence>MGLPPATTIVFVGLPDGISIGLDTFFLQSGPTLHGIRLVGPGVHTLHWSHGGPVDSVARHGVFFIGEDESVVSCRWDANSEEMQVERHVCGQCEDVPTLEALHRYYEGMLEYEQLQQAYGSNTSGGHPRVEELDEHGAAPSDVRFTWSQQTAEIMGEDIARVLPQKSQIGMFSADSMIATTADARELDAQLGHESKEKTGESFEVLNFAEIDLKTAWRPGAIGMQRTLDYLDRSWCLEKVIGTTAGSMRGFVAELELAFAIFVLYGNVSCAAQWRRAVTLLVFSETYATGPHSAAYLGVMEVIERQLRVMPSEYLTEVVGDKYVRGMFGTLVEAVCTGEPPEDRWFSGGPEGARLRSVVEAIVRLLETRYGLEGVDGGEDFSPRDWR</sequence>
<name>A0A5E8BY74_9ASCO</name>
<evidence type="ECO:0000259" key="3">
    <source>
        <dbReference type="Pfam" id="PF20981"/>
    </source>
</evidence>
<dbReference type="PANTHER" id="PTHR12689:SF4">
    <property type="entry name" value="PROTEIN AAR2 HOMOLOG"/>
    <property type="match status" value="1"/>
</dbReference>
<dbReference type="InterPro" id="IPR038516">
    <property type="entry name" value="AAR2_N_sf"/>
</dbReference>
<accession>A0A5E8BY74</accession>
<dbReference type="GO" id="GO:0000244">
    <property type="term" value="P:spliceosomal tri-snRNP complex assembly"/>
    <property type="evidence" value="ECO:0007669"/>
    <property type="project" value="TreeGrafter"/>
</dbReference>
<dbReference type="InterPro" id="IPR033647">
    <property type="entry name" value="Aar2_N"/>
</dbReference>
<dbReference type="InterPro" id="IPR033648">
    <property type="entry name" value="AAR2_C"/>
</dbReference>
<keyword evidence="5" id="KW-1185">Reference proteome</keyword>
<dbReference type="Pfam" id="PF20981">
    <property type="entry name" value="AAR2_1st"/>
    <property type="match status" value="1"/>
</dbReference>
<dbReference type="Proteomes" id="UP000398389">
    <property type="component" value="Unassembled WGS sequence"/>
</dbReference>
<dbReference type="Gene3D" id="1.25.40.550">
    <property type="entry name" value="Aar2, C-terminal domain-like"/>
    <property type="match status" value="1"/>
</dbReference>
<evidence type="ECO:0000256" key="1">
    <source>
        <dbReference type="ARBA" id="ARBA00006281"/>
    </source>
</evidence>
<dbReference type="PANTHER" id="PTHR12689">
    <property type="entry name" value="A1 CISTRON SPLICING FACTOR AAR2-RELATED"/>
    <property type="match status" value="1"/>
</dbReference>
<evidence type="ECO:0008006" key="6">
    <source>
        <dbReference type="Google" id="ProtNLM"/>
    </source>
</evidence>
<dbReference type="InterPro" id="IPR007946">
    <property type="entry name" value="AAR2"/>
</dbReference>
<organism evidence="4 5">
    <name type="scientific">Magnusiomyces paraingens</name>
    <dbReference type="NCBI Taxonomy" id="2606893"/>
    <lineage>
        <taxon>Eukaryota</taxon>
        <taxon>Fungi</taxon>
        <taxon>Dikarya</taxon>
        <taxon>Ascomycota</taxon>
        <taxon>Saccharomycotina</taxon>
        <taxon>Dipodascomycetes</taxon>
        <taxon>Dipodascales</taxon>
        <taxon>Dipodascaceae</taxon>
        <taxon>Magnusiomyces</taxon>
    </lineage>
</organism>
<comment type="similarity">
    <text evidence="1">Belongs to the AAR2 family.</text>
</comment>
<feature type="domain" description="AAR2 N-terminal" evidence="3">
    <location>
        <begin position="6"/>
        <end position="164"/>
    </location>
</feature>
<dbReference type="EMBL" id="CABVLU010000003">
    <property type="protein sequence ID" value="VVT54497.1"/>
    <property type="molecule type" value="Genomic_DNA"/>
</dbReference>
<reference evidence="4 5" key="1">
    <citation type="submission" date="2019-09" db="EMBL/GenBank/DDBJ databases">
        <authorList>
            <person name="Brejova B."/>
        </authorList>
    </citation>
    <scope>NUCLEOTIDE SEQUENCE [LARGE SCALE GENOMIC DNA]</scope>
</reference>
<proteinExistence type="inferred from homology"/>
<dbReference type="GeneID" id="43582920"/>
<dbReference type="CDD" id="cd13778">
    <property type="entry name" value="Aar2_C"/>
    <property type="match status" value="1"/>
</dbReference>
<feature type="domain" description="AAR2 C-terminal" evidence="2">
    <location>
        <begin position="208"/>
        <end position="372"/>
    </location>
</feature>
<evidence type="ECO:0000313" key="5">
    <source>
        <dbReference type="Proteomes" id="UP000398389"/>
    </source>
</evidence>
<dbReference type="OrthoDB" id="201752at2759"/>
<dbReference type="AlphaFoldDB" id="A0A5E8BY74"/>
<evidence type="ECO:0000313" key="4">
    <source>
        <dbReference type="EMBL" id="VVT54497.1"/>
    </source>
</evidence>
<dbReference type="InterPro" id="IPR038514">
    <property type="entry name" value="AAR2_C_sf"/>
</dbReference>
<dbReference type="Gene3D" id="2.60.34.20">
    <property type="match status" value="1"/>
</dbReference>
<evidence type="ECO:0000259" key="2">
    <source>
        <dbReference type="Pfam" id="PF05282"/>
    </source>
</evidence>
<dbReference type="RefSeq" id="XP_031854711.1">
    <property type="nucleotide sequence ID" value="XM_031998820.1"/>
</dbReference>
<dbReference type="CDD" id="cd13777">
    <property type="entry name" value="Aar2_N"/>
    <property type="match status" value="1"/>
</dbReference>
<protein>
    <recommendedName>
        <fullName evidence="6">A1 cistron-splicing factor AAR2</fullName>
    </recommendedName>
</protein>
<gene>
    <name evidence="4" type="ORF">SAPINGB_P004105</name>
</gene>
<dbReference type="Pfam" id="PF05282">
    <property type="entry name" value="AAR2"/>
    <property type="match status" value="1"/>
</dbReference>